<protein>
    <submittedName>
        <fullName evidence="4">Uncharacterized protein</fullName>
    </submittedName>
</protein>
<comment type="caution">
    <text evidence="4">The sequence shown here is derived from an EMBL/GenBank/DDBJ whole genome shotgun (WGS) entry which is preliminary data.</text>
</comment>
<feature type="compositionally biased region" description="Low complexity" evidence="3">
    <location>
        <begin position="68"/>
        <end position="87"/>
    </location>
</feature>
<dbReference type="Proteomes" id="UP001367508">
    <property type="component" value="Unassembled WGS sequence"/>
</dbReference>
<reference evidence="4 5" key="1">
    <citation type="submission" date="2024-01" db="EMBL/GenBank/DDBJ databases">
        <title>The genomes of 5 underutilized Papilionoideae crops provide insights into root nodulation and disease resistanc.</title>
        <authorList>
            <person name="Jiang F."/>
        </authorList>
    </citation>
    <scope>NUCLEOTIDE SEQUENCE [LARGE SCALE GENOMIC DNA]</scope>
    <source>
        <strain evidence="4">LVBAO_FW01</strain>
        <tissue evidence="4">Leaves</tissue>
    </source>
</reference>
<dbReference type="PANTHER" id="PTHR33142:SF66">
    <property type="entry name" value="CYCLIN-DEPENDENT PROTEIN KINASE INHIBITOR SMR3"/>
    <property type="match status" value="1"/>
</dbReference>
<evidence type="ECO:0000256" key="2">
    <source>
        <dbReference type="ARBA" id="ARBA00023306"/>
    </source>
</evidence>
<name>A0AAN9KW46_CANGL</name>
<evidence type="ECO:0000256" key="1">
    <source>
        <dbReference type="ARBA" id="ARBA00023013"/>
    </source>
</evidence>
<keyword evidence="2" id="KW-0131">Cell cycle</keyword>
<evidence type="ECO:0000313" key="5">
    <source>
        <dbReference type="Proteomes" id="UP001367508"/>
    </source>
</evidence>
<dbReference type="EMBL" id="JAYMYQ010000006">
    <property type="protein sequence ID" value="KAK7325005.1"/>
    <property type="molecule type" value="Genomic_DNA"/>
</dbReference>
<dbReference type="GO" id="GO:0004860">
    <property type="term" value="F:protein kinase inhibitor activity"/>
    <property type="evidence" value="ECO:0007669"/>
    <property type="project" value="UniProtKB-KW"/>
</dbReference>
<sequence length="174" mass="19550">MGVSSNSKVFLSEKDPKGNNMEIHKEVCPTSIQENRKLITPKKPSVQERDEQEEGDKGYHQEDQKQRNNLIVPKPVLPPLNLKVKIPSHVESEDDDDSNDGFKTPTSSDHKIPVILECPGAPRKIKSKPVMKRKACQRRIAFDLCKELDSLVPTPYAVDLGGGGMNKRVKQLRD</sequence>
<keyword evidence="1" id="KW-0649">Protein kinase inhibitor</keyword>
<dbReference type="AlphaFoldDB" id="A0AAN9KW46"/>
<proteinExistence type="predicted"/>
<dbReference type="GO" id="GO:0032875">
    <property type="term" value="P:regulation of DNA endoreduplication"/>
    <property type="evidence" value="ECO:0007669"/>
    <property type="project" value="InterPro"/>
</dbReference>
<feature type="compositionally biased region" description="Basic and acidic residues" evidence="3">
    <location>
        <begin position="11"/>
        <end position="27"/>
    </location>
</feature>
<gene>
    <name evidence="4" type="ORF">VNO77_29016</name>
</gene>
<evidence type="ECO:0000256" key="3">
    <source>
        <dbReference type="SAM" id="MobiDB-lite"/>
    </source>
</evidence>
<organism evidence="4 5">
    <name type="scientific">Canavalia gladiata</name>
    <name type="common">Sword bean</name>
    <name type="synonym">Dolichos gladiatus</name>
    <dbReference type="NCBI Taxonomy" id="3824"/>
    <lineage>
        <taxon>Eukaryota</taxon>
        <taxon>Viridiplantae</taxon>
        <taxon>Streptophyta</taxon>
        <taxon>Embryophyta</taxon>
        <taxon>Tracheophyta</taxon>
        <taxon>Spermatophyta</taxon>
        <taxon>Magnoliopsida</taxon>
        <taxon>eudicotyledons</taxon>
        <taxon>Gunneridae</taxon>
        <taxon>Pentapetalae</taxon>
        <taxon>rosids</taxon>
        <taxon>fabids</taxon>
        <taxon>Fabales</taxon>
        <taxon>Fabaceae</taxon>
        <taxon>Papilionoideae</taxon>
        <taxon>50 kb inversion clade</taxon>
        <taxon>NPAAA clade</taxon>
        <taxon>indigoferoid/millettioid clade</taxon>
        <taxon>Phaseoleae</taxon>
        <taxon>Canavalia</taxon>
    </lineage>
</organism>
<feature type="compositionally biased region" description="Basic and acidic residues" evidence="3">
    <location>
        <begin position="45"/>
        <end position="66"/>
    </location>
</feature>
<dbReference type="InterPro" id="IPR040389">
    <property type="entry name" value="SMR"/>
</dbReference>
<dbReference type="PANTHER" id="PTHR33142">
    <property type="entry name" value="CYCLIN-DEPENDENT PROTEIN KINASE INHIBITOR SMR13"/>
    <property type="match status" value="1"/>
</dbReference>
<feature type="region of interest" description="Disordered" evidence="3">
    <location>
        <begin position="1"/>
        <end position="113"/>
    </location>
</feature>
<evidence type="ECO:0000313" key="4">
    <source>
        <dbReference type="EMBL" id="KAK7325005.1"/>
    </source>
</evidence>
<keyword evidence="5" id="KW-1185">Reference proteome</keyword>
<accession>A0AAN9KW46</accession>
<dbReference type="GO" id="GO:0005634">
    <property type="term" value="C:nucleus"/>
    <property type="evidence" value="ECO:0007669"/>
    <property type="project" value="TreeGrafter"/>
</dbReference>